<protein>
    <submittedName>
        <fullName evidence="1">Uncharacterized protein</fullName>
    </submittedName>
</protein>
<gene>
    <name evidence="1" type="ORF">LDC_0372</name>
</gene>
<dbReference type="EMBL" id="ADZX01000119">
    <property type="protein sequence ID" value="EFK97587.1"/>
    <property type="molecule type" value="Genomic_DNA"/>
</dbReference>
<organism evidence="1">
    <name type="scientific">sediment metagenome</name>
    <dbReference type="NCBI Taxonomy" id="749907"/>
    <lineage>
        <taxon>unclassified sequences</taxon>
        <taxon>metagenomes</taxon>
        <taxon>ecological metagenomes</taxon>
    </lineage>
</organism>
<feature type="non-terminal residue" evidence="1">
    <location>
        <position position="123"/>
    </location>
</feature>
<evidence type="ECO:0000313" key="1">
    <source>
        <dbReference type="EMBL" id="EFK97587.1"/>
    </source>
</evidence>
<sequence>MLLAHTAQIGRAHVEAFLRQHQGLVILGHDTAEHCLASLGRELGRQCVLDLAERASTDAAVFSDCLFLLGGADFHLRLQCPAREDWQQQARARTPHRVVAILQHEQLARDVADVGRECNARHR</sequence>
<proteinExistence type="predicted"/>
<name>D9PFS9_9ZZZZ</name>
<dbReference type="AlphaFoldDB" id="D9PFS9"/>
<accession>D9PFS9</accession>
<reference evidence="1" key="2">
    <citation type="journal article" date="2011" name="Microb. Ecol.">
        <title>Taxonomic and Functional Metagenomic Profiling of the Microbial Community in the Anoxic Sediment of a Sub-saline Shallow Lake (Laguna de Carrizo, Central Spain).</title>
        <authorList>
            <person name="Ferrer M."/>
            <person name="Guazzaroni M.E."/>
            <person name="Richter M."/>
            <person name="Garcia-Salamanca A."/>
            <person name="Yarza P."/>
            <person name="Suarez-Suarez A."/>
            <person name="Solano J."/>
            <person name="Alcaide M."/>
            <person name="van Dillewijn P."/>
            <person name="Molina-Henares M.A."/>
            <person name="Lopez-Cortes N."/>
            <person name="Al-Ramahi Y."/>
            <person name="Guerrero C."/>
            <person name="Acosta A."/>
            <person name="de Eugenio L.I."/>
            <person name="Martinez V."/>
            <person name="Marques S."/>
            <person name="Rojo F."/>
            <person name="Santero E."/>
            <person name="Genilloud O."/>
            <person name="Perez-Perez J."/>
            <person name="Rossello-Mora R."/>
            <person name="Ramos J.L."/>
        </authorList>
    </citation>
    <scope>NUCLEOTIDE SEQUENCE</scope>
</reference>
<comment type="caution">
    <text evidence="1">The sequence shown here is derived from an EMBL/GenBank/DDBJ whole genome shotgun (WGS) entry which is preliminary data.</text>
</comment>
<reference evidence="1" key="1">
    <citation type="submission" date="2010-07" db="EMBL/GenBank/DDBJ databases">
        <authorList>
            <consortium name="CONSOLIDER consortium CSD2007-00005"/>
            <person name="Guazzaroni M.-E."/>
            <person name="Richter M."/>
            <person name="Garcia-Salamanca A."/>
            <person name="Yarza P."/>
            <person name="Ferrer M."/>
        </authorList>
    </citation>
    <scope>NUCLEOTIDE SEQUENCE</scope>
</reference>